<dbReference type="InterPro" id="IPR056928">
    <property type="entry name" value="Gp77-like"/>
</dbReference>
<name>A0ABT1VXX5_9PROT</name>
<reference evidence="1 2" key="1">
    <citation type="submission" date="2022-06" db="EMBL/GenBank/DDBJ databases">
        <title>Rhizosaccharibacter gen. nov. sp. nov. KSS12, endophytic bacteria isolated from sugarcane.</title>
        <authorList>
            <person name="Pitiwittayakul N."/>
        </authorList>
    </citation>
    <scope>NUCLEOTIDE SEQUENCE [LARGE SCALE GENOMIC DNA]</scope>
    <source>
        <strain evidence="1 2">KSS12</strain>
    </source>
</reference>
<evidence type="ECO:0000313" key="2">
    <source>
        <dbReference type="Proteomes" id="UP001524547"/>
    </source>
</evidence>
<proteinExistence type="predicted"/>
<organism evidence="1 2">
    <name type="scientific">Rhizosaccharibacter radicis</name>
    <dbReference type="NCBI Taxonomy" id="2782605"/>
    <lineage>
        <taxon>Bacteria</taxon>
        <taxon>Pseudomonadati</taxon>
        <taxon>Pseudomonadota</taxon>
        <taxon>Alphaproteobacteria</taxon>
        <taxon>Acetobacterales</taxon>
        <taxon>Acetobacteraceae</taxon>
        <taxon>Rhizosaccharibacter</taxon>
    </lineage>
</organism>
<keyword evidence="2" id="KW-1185">Reference proteome</keyword>
<protein>
    <submittedName>
        <fullName evidence="1">Uncharacterized protein</fullName>
    </submittedName>
</protein>
<accession>A0ABT1VXX5</accession>
<dbReference type="Proteomes" id="UP001524547">
    <property type="component" value="Unassembled WGS sequence"/>
</dbReference>
<sequence length="208" mass="20837">MAGVASPGWTASAARTVAIPAPTPLRGIRTVLVPLSWPSKSPADHVDVAIDPTAWLGDAGDTLVGATAIAPKPASDVDLQVLWCTILDGQPVLFVGGGKPGDSVAIQVLVLTASGRRLVQRITLSIDSDTDAMPVIPVPQMVPSLVALTTDAGGVLTLDDGAPLLASPPTAVVVAAGVPSQPVPPNALASPADGSILTADNGLPFIFA</sequence>
<gene>
    <name evidence="1" type="ORF">NFI88_06575</name>
</gene>
<comment type="caution">
    <text evidence="1">The sequence shown here is derived from an EMBL/GenBank/DDBJ whole genome shotgun (WGS) entry which is preliminary data.</text>
</comment>
<dbReference type="EMBL" id="JAMZEJ010000004">
    <property type="protein sequence ID" value="MCQ8240508.1"/>
    <property type="molecule type" value="Genomic_DNA"/>
</dbReference>
<evidence type="ECO:0000313" key="1">
    <source>
        <dbReference type="EMBL" id="MCQ8240508.1"/>
    </source>
</evidence>
<dbReference type="Pfam" id="PF23148">
    <property type="entry name" value="Gp77"/>
    <property type="match status" value="1"/>
</dbReference>
<dbReference type="RefSeq" id="WP_422919257.1">
    <property type="nucleotide sequence ID" value="NZ_JAMZEJ010000004.1"/>
</dbReference>